<keyword evidence="2" id="KW-0560">Oxidoreductase</keyword>
<dbReference type="PRINTS" id="PR00080">
    <property type="entry name" value="SDRFAMILY"/>
</dbReference>
<comment type="similarity">
    <text evidence="1 3">Belongs to the short-chain dehydrogenases/reductases (SDR) family.</text>
</comment>
<proteinExistence type="inferred from homology"/>
<dbReference type="PANTHER" id="PTHR44196:SF1">
    <property type="entry name" value="DEHYDROGENASE_REDUCTASE SDR FAMILY MEMBER 7B"/>
    <property type="match status" value="1"/>
</dbReference>
<dbReference type="PANTHER" id="PTHR44196">
    <property type="entry name" value="DEHYDROGENASE/REDUCTASE SDR FAMILY MEMBER 7B"/>
    <property type="match status" value="1"/>
</dbReference>
<evidence type="ECO:0000256" key="1">
    <source>
        <dbReference type="ARBA" id="ARBA00006484"/>
    </source>
</evidence>
<accession>A0ABU5E383</accession>
<dbReference type="InterPro" id="IPR057326">
    <property type="entry name" value="KR_dom"/>
</dbReference>
<dbReference type="PRINTS" id="PR00081">
    <property type="entry name" value="GDHRDH"/>
</dbReference>
<dbReference type="Gene3D" id="3.40.50.720">
    <property type="entry name" value="NAD(P)-binding Rossmann-like Domain"/>
    <property type="match status" value="1"/>
</dbReference>
<sequence>MGKLWWITGGGSGIGRELALQIAAAGDRVVISGRRLSVLQDAAGTNANIMPHDLDVTDARMVSAAVAEIETTHGPIDCAVLNAGHYDPMDIADFTADRVLQTFATNVQGVANCLDPLLKSMRRRGTGQIAIVASVAGYRGLPKAAAYGASKAALINMAEALKPEADAAGIKLQLVNPGFVLTPMTKRNDFPMPFLLTPEDAARRIRRGLAGTGFEIVFPWRFALLLKLGRLLPYRLYFALTRRMIGR</sequence>
<protein>
    <submittedName>
        <fullName evidence="5">SDR family NAD(P)-dependent oxidoreductase</fullName>
    </submittedName>
</protein>
<evidence type="ECO:0000256" key="3">
    <source>
        <dbReference type="RuleBase" id="RU000363"/>
    </source>
</evidence>
<keyword evidence="6" id="KW-1185">Reference proteome</keyword>
<evidence type="ECO:0000259" key="4">
    <source>
        <dbReference type="SMART" id="SM00822"/>
    </source>
</evidence>
<dbReference type="EMBL" id="JAXCLX010000002">
    <property type="protein sequence ID" value="MDY0873363.1"/>
    <property type="molecule type" value="Genomic_DNA"/>
</dbReference>
<dbReference type="InterPro" id="IPR002347">
    <property type="entry name" value="SDR_fam"/>
</dbReference>
<evidence type="ECO:0000256" key="2">
    <source>
        <dbReference type="ARBA" id="ARBA00023002"/>
    </source>
</evidence>
<gene>
    <name evidence="5" type="ORF">SMD31_15590</name>
</gene>
<dbReference type="InterPro" id="IPR036291">
    <property type="entry name" value="NAD(P)-bd_dom_sf"/>
</dbReference>
<reference evidence="5 6" key="1">
    <citation type="journal article" date="2013" name="Antonie Van Leeuwenhoek">
        <title>Dongia rigui sp. nov., isolated from freshwater of a large wetland in Korea.</title>
        <authorList>
            <person name="Baik K.S."/>
            <person name="Hwang Y.M."/>
            <person name="Choi J.S."/>
            <person name="Kwon J."/>
            <person name="Seong C.N."/>
        </authorList>
    </citation>
    <scope>NUCLEOTIDE SEQUENCE [LARGE SCALE GENOMIC DNA]</scope>
    <source>
        <strain evidence="5 6">04SU4-P</strain>
    </source>
</reference>
<evidence type="ECO:0000313" key="6">
    <source>
        <dbReference type="Proteomes" id="UP001271769"/>
    </source>
</evidence>
<comment type="caution">
    <text evidence="5">The sequence shown here is derived from an EMBL/GenBank/DDBJ whole genome shotgun (WGS) entry which is preliminary data.</text>
</comment>
<organism evidence="5 6">
    <name type="scientific">Dongia rigui</name>
    <dbReference type="NCBI Taxonomy" id="940149"/>
    <lineage>
        <taxon>Bacteria</taxon>
        <taxon>Pseudomonadati</taxon>
        <taxon>Pseudomonadota</taxon>
        <taxon>Alphaproteobacteria</taxon>
        <taxon>Rhodospirillales</taxon>
        <taxon>Dongiaceae</taxon>
        <taxon>Dongia</taxon>
    </lineage>
</organism>
<dbReference type="SUPFAM" id="SSF51735">
    <property type="entry name" value="NAD(P)-binding Rossmann-fold domains"/>
    <property type="match status" value="1"/>
</dbReference>
<name>A0ABU5E383_9PROT</name>
<dbReference type="Proteomes" id="UP001271769">
    <property type="component" value="Unassembled WGS sequence"/>
</dbReference>
<dbReference type="SMART" id="SM00822">
    <property type="entry name" value="PKS_KR"/>
    <property type="match status" value="1"/>
</dbReference>
<dbReference type="Pfam" id="PF00106">
    <property type="entry name" value="adh_short"/>
    <property type="match status" value="1"/>
</dbReference>
<evidence type="ECO:0000313" key="5">
    <source>
        <dbReference type="EMBL" id="MDY0873363.1"/>
    </source>
</evidence>
<feature type="domain" description="Ketoreductase" evidence="4">
    <location>
        <begin position="3"/>
        <end position="173"/>
    </location>
</feature>
<dbReference type="RefSeq" id="WP_320501816.1">
    <property type="nucleotide sequence ID" value="NZ_JAXCLX010000002.1"/>
</dbReference>